<dbReference type="EMBL" id="ML979019">
    <property type="protein sequence ID" value="KAF1922645.1"/>
    <property type="molecule type" value="Genomic_DNA"/>
</dbReference>
<feature type="region of interest" description="Disordered" evidence="1">
    <location>
        <begin position="77"/>
        <end position="112"/>
    </location>
</feature>
<proteinExistence type="predicted"/>
<dbReference type="RefSeq" id="XP_033442898.1">
    <property type="nucleotide sequence ID" value="XM_033589583.1"/>
</dbReference>
<evidence type="ECO:0000313" key="2">
    <source>
        <dbReference type="EMBL" id="KAF1922645.1"/>
    </source>
</evidence>
<sequence>MTFHTEQPALFPTRISGRYLSTTSYHRRHFPAFSPTTRHGPAPFAHCARPPSPTNRHGAGRSLNGQESALHHLALGRLSNPTEPCSRRPTAPHTHARPRYSQARQARPSAMRKQLPNLVDRRHRGPPDCHAAALCFRSDFFDFHDLQKVGKRAKLLYTLNRVFSFFHTHTRDSSIEFRHPKLSHMQSSRVSSWALDAAEPGPHEPIECSTKLVSMLLVGRLTGAEDTPARRGCMPPSCRVTWSVRVAVRMDVRWTRVRGRGGGSGSVSASVTKRVHQSEVQ</sequence>
<feature type="region of interest" description="Disordered" evidence="1">
    <location>
        <begin position="259"/>
        <end position="281"/>
    </location>
</feature>
<reference evidence="2" key="1">
    <citation type="journal article" date="2020" name="Stud. Mycol.">
        <title>101 Dothideomycetes genomes: a test case for predicting lifestyles and emergence of pathogens.</title>
        <authorList>
            <person name="Haridas S."/>
            <person name="Albert R."/>
            <person name="Binder M."/>
            <person name="Bloem J."/>
            <person name="Labutti K."/>
            <person name="Salamov A."/>
            <person name="Andreopoulos B."/>
            <person name="Baker S."/>
            <person name="Barry K."/>
            <person name="Bills G."/>
            <person name="Bluhm B."/>
            <person name="Cannon C."/>
            <person name="Castanera R."/>
            <person name="Culley D."/>
            <person name="Daum C."/>
            <person name="Ezra D."/>
            <person name="Gonzalez J."/>
            <person name="Henrissat B."/>
            <person name="Kuo A."/>
            <person name="Liang C."/>
            <person name="Lipzen A."/>
            <person name="Lutzoni F."/>
            <person name="Magnuson J."/>
            <person name="Mondo S."/>
            <person name="Nolan M."/>
            <person name="Ohm R."/>
            <person name="Pangilinan J."/>
            <person name="Park H.-J."/>
            <person name="Ramirez L."/>
            <person name="Alfaro M."/>
            <person name="Sun H."/>
            <person name="Tritt A."/>
            <person name="Yoshinaga Y."/>
            <person name="Zwiers L.-H."/>
            <person name="Turgeon B."/>
            <person name="Goodwin S."/>
            <person name="Spatafora J."/>
            <person name="Crous P."/>
            <person name="Grigoriev I."/>
        </authorList>
    </citation>
    <scope>NUCLEOTIDE SEQUENCE</scope>
    <source>
        <strain evidence="2">CBS 183.55</strain>
    </source>
</reference>
<evidence type="ECO:0000256" key="1">
    <source>
        <dbReference type="SAM" id="MobiDB-lite"/>
    </source>
</evidence>
<gene>
    <name evidence="2" type="ORF">M421DRAFT_352461</name>
</gene>
<accession>A0A6A5R3J6</accession>
<dbReference type="AlphaFoldDB" id="A0A6A5R3J6"/>
<dbReference type="GeneID" id="54347230"/>
<dbReference type="Proteomes" id="UP000800082">
    <property type="component" value="Unassembled WGS sequence"/>
</dbReference>
<feature type="region of interest" description="Disordered" evidence="1">
    <location>
        <begin position="33"/>
        <end position="63"/>
    </location>
</feature>
<name>A0A6A5R3J6_9PLEO</name>
<protein>
    <submittedName>
        <fullName evidence="2">Uncharacterized protein</fullName>
    </submittedName>
</protein>
<organism evidence="2 3">
    <name type="scientific">Didymella exigua CBS 183.55</name>
    <dbReference type="NCBI Taxonomy" id="1150837"/>
    <lineage>
        <taxon>Eukaryota</taxon>
        <taxon>Fungi</taxon>
        <taxon>Dikarya</taxon>
        <taxon>Ascomycota</taxon>
        <taxon>Pezizomycotina</taxon>
        <taxon>Dothideomycetes</taxon>
        <taxon>Pleosporomycetidae</taxon>
        <taxon>Pleosporales</taxon>
        <taxon>Pleosporineae</taxon>
        <taxon>Didymellaceae</taxon>
        <taxon>Didymella</taxon>
    </lineage>
</organism>
<keyword evidence="3" id="KW-1185">Reference proteome</keyword>
<evidence type="ECO:0000313" key="3">
    <source>
        <dbReference type="Proteomes" id="UP000800082"/>
    </source>
</evidence>